<evidence type="ECO:0000313" key="12">
    <source>
        <dbReference type="EMBL" id="EER08101.1"/>
    </source>
</evidence>
<dbReference type="GeneID" id="9064264"/>
<keyword evidence="13" id="KW-1185">Reference proteome</keyword>
<dbReference type="Proteomes" id="UP000007800">
    <property type="component" value="Unassembled WGS sequence"/>
</dbReference>
<organism evidence="13">
    <name type="scientific">Perkinsus marinus (strain ATCC 50983 / TXsc)</name>
    <dbReference type="NCBI Taxonomy" id="423536"/>
    <lineage>
        <taxon>Eukaryota</taxon>
        <taxon>Sar</taxon>
        <taxon>Alveolata</taxon>
        <taxon>Perkinsozoa</taxon>
        <taxon>Perkinsea</taxon>
        <taxon>Perkinsida</taxon>
        <taxon>Perkinsidae</taxon>
        <taxon>Perkinsus</taxon>
    </lineage>
</organism>
<dbReference type="InParanoid" id="C5L542"/>
<dbReference type="Pfam" id="PF00270">
    <property type="entry name" value="DEAD"/>
    <property type="match status" value="1"/>
</dbReference>
<evidence type="ECO:0000256" key="2">
    <source>
        <dbReference type="ARBA" id="ARBA00022741"/>
    </source>
</evidence>
<feature type="domain" description="Helicase ATP-binding" evidence="9">
    <location>
        <begin position="230"/>
        <end position="405"/>
    </location>
</feature>
<dbReference type="PROSITE" id="PS51194">
    <property type="entry name" value="HELICASE_CTER"/>
    <property type="match status" value="1"/>
</dbReference>
<dbReference type="PROSITE" id="PS51192">
    <property type="entry name" value="HELICASE_ATP_BIND_1"/>
    <property type="match status" value="1"/>
</dbReference>
<dbReference type="InterPro" id="IPR027417">
    <property type="entry name" value="P-loop_NTPase"/>
</dbReference>
<dbReference type="OrthoDB" id="196131at2759"/>
<feature type="compositionally biased region" description="Low complexity" evidence="8">
    <location>
        <begin position="643"/>
        <end position="654"/>
    </location>
</feature>
<dbReference type="GO" id="GO:0016787">
    <property type="term" value="F:hydrolase activity"/>
    <property type="evidence" value="ECO:0007669"/>
    <property type="project" value="UniProtKB-KW"/>
</dbReference>
<keyword evidence="2 7" id="KW-0547">Nucleotide-binding</keyword>
<evidence type="ECO:0000256" key="1">
    <source>
        <dbReference type="ARBA" id="ARBA00012552"/>
    </source>
</evidence>
<dbReference type="PROSITE" id="PS00039">
    <property type="entry name" value="DEAD_ATP_HELICASE"/>
    <property type="match status" value="1"/>
</dbReference>
<evidence type="ECO:0000256" key="5">
    <source>
        <dbReference type="ARBA" id="ARBA00022840"/>
    </source>
</evidence>
<evidence type="ECO:0000256" key="6">
    <source>
        <dbReference type="PROSITE-ProRule" id="PRU00552"/>
    </source>
</evidence>
<feature type="region of interest" description="Disordered" evidence="8">
    <location>
        <begin position="1"/>
        <end position="40"/>
    </location>
</feature>
<dbReference type="EC" id="3.6.4.13" evidence="1"/>
<dbReference type="SUPFAM" id="SSF52540">
    <property type="entry name" value="P-loop containing nucleoside triphosphate hydrolases"/>
    <property type="match status" value="1"/>
</dbReference>
<protein>
    <recommendedName>
        <fullName evidence="1">RNA helicase</fullName>
        <ecNumber evidence="1">3.6.4.13</ecNumber>
    </recommendedName>
</protein>
<feature type="compositionally biased region" description="Polar residues" evidence="8">
    <location>
        <begin position="1"/>
        <end position="12"/>
    </location>
</feature>
<feature type="region of interest" description="Disordered" evidence="8">
    <location>
        <begin position="611"/>
        <end position="654"/>
    </location>
</feature>
<dbReference type="InterPro" id="IPR014001">
    <property type="entry name" value="Helicase_ATP-bd"/>
</dbReference>
<accession>C5L542</accession>
<dbReference type="InterPro" id="IPR000629">
    <property type="entry name" value="RNA-helicase_DEAD-box_CS"/>
</dbReference>
<feature type="domain" description="DEAD-box RNA helicase Q" evidence="11">
    <location>
        <begin position="199"/>
        <end position="227"/>
    </location>
</feature>
<dbReference type="InterPro" id="IPR014014">
    <property type="entry name" value="RNA_helicase_DEAD_Q_motif"/>
</dbReference>
<gene>
    <name evidence="12" type="ORF">Pmar_PMAR014865</name>
</gene>
<dbReference type="FunFam" id="3.40.50.300:FF:000079">
    <property type="entry name" value="probable ATP-dependent RNA helicase DDX17"/>
    <property type="match status" value="1"/>
</dbReference>
<dbReference type="FunCoup" id="C5L542">
    <property type="interactions" value="820"/>
</dbReference>
<proteinExistence type="inferred from homology"/>
<feature type="compositionally biased region" description="Gly residues" evidence="8">
    <location>
        <begin position="611"/>
        <end position="624"/>
    </location>
</feature>
<dbReference type="GO" id="GO:0005524">
    <property type="term" value="F:ATP binding"/>
    <property type="evidence" value="ECO:0007669"/>
    <property type="project" value="UniProtKB-KW"/>
</dbReference>
<evidence type="ECO:0000256" key="8">
    <source>
        <dbReference type="SAM" id="MobiDB-lite"/>
    </source>
</evidence>
<feature type="compositionally biased region" description="Low complexity" evidence="8">
    <location>
        <begin position="13"/>
        <end position="28"/>
    </location>
</feature>
<evidence type="ECO:0000256" key="7">
    <source>
        <dbReference type="RuleBase" id="RU000492"/>
    </source>
</evidence>
<dbReference type="Pfam" id="PF00271">
    <property type="entry name" value="Helicase_C"/>
    <property type="match status" value="1"/>
</dbReference>
<dbReference type="EMBL" id="GG679213">
    <property type="protein sequence ID" value="EER08101.1"/>
    <property type="molecule type" value="Genomic_DNA"/>
</dbReference>
<keyword evidence="5 7" id="KW-0067">ATP-binding</keyword>
<dbReference type="PROSITE" id="PS51195">
    <property type="entry name" value="Q_MOTIF"/>
    <property type="match status" value="1"/>
</dbReference>
<dbReference type="Gene3D" id="3.40.50.300">
    <property type="entry name" value="P-loop containing nucleotide triphosphate hydrolases"/>
    <property type="match status" value="2"/>
</dbReference>
<dbReference type="InterPro" id="IPR001650">
    <property type="entry name" value="Helicase_C-like"/>
</dbReference>
<sequence>MNYQNLAGGTTVASQQSTAPSYSYAAPSYPQPSPQQNVPLAAARDAPADFGDRAGENFSNPLAQFAAQAPQLFNGAPPPQGQQQGNYMYGGDGGNMQQQAYYNNAMDYSGNRYSYGGYNGGGYPAYGGYDAFGYGYYEDQLGANLKAVQWEKYTLTEFQKHFYVEHPRVAAMTPEEVELVRRRLDIEIIHGVDVPNPITQFEEACLPDYIMVEIQKAGFVSPTPIQVQGWPVALSGRDMVGIAETGSGKTLAFLLPAVVHINAQPYLQKGDGPIVLVLAPTRELALQIKEECDRFGRSSRISNTCCYGGVPRGPQARMLQNGVEICIATPGRLIDFLESEVTNLRRVTYLVLDEADRMLDMGFEPQVRKIVSQIRPDRQTLMWSATWPKDVQQLARDLCNEEPVHVTVGQSGHACHNIQQFVEVVEENVKSERLQALMRAVASASGGVFDAKALIFTDTKRCADDITRVLRRDGWPALSIHGDKKQSERDWVLAEFKSGRMPIMIATDVASRGLDVKDVKYVINYDFPGTVEDYVHRIGRTGRAGAHGTAYSFFTADKAKLAKPLIGILREASQPVPEALERLAFASNGMNDNGGKGKGRYGKGKGYGGYGKGKGKGGGKGPVGSGANAMPVGGMKGKGGPPSKGFRSGFKGGM</sequence>
<evidence type="ECO:0000259" key="9">
    <source>
        <dbReference type="PROSITE" id="PS51192"/>
    </source>
</evidence>
<comment type="similarity">
    <text evidence="7">Belongs to the DEAD box helicase family.</text>
</comment>
<keyword evidence="3 7" id="KW-0378">Hydrolase</keyword>
<dbReference type="GO" id="GO:0003724">
    <property type="term" value="F:RNA helicase activity"/>
    <property type="evidence" value="ECO:0007669"/>
    <property type="project" value="UniProtKB-EC"/>
</dbReference>
<dbReference type="SMART" id="SM00490">
    <property type="entry name" value="HELICc"/>
    <property type="match status" value="1"/>
</dbReference>
<dbReference type="GO" id="GO:0003676">
    <property type="term" value="F:nucleic acid binding"/>
    <property type="evidence" value="ECO:0007669"/>
    <property type="project" value="InterPro"/>
</dbReference>
<dbReference type="AlphaFoldDB" id="C5L542"/>
<name>C5L542_PERM5</name>
<evidence type="ECO:0000313" key="13">
    <source>
        <dbReference type="Proteomes" id="UP000007800"/>
    </source>
</evidence>
<dbReference type="FunFam" id="3.40.50.300:FF:000008">
    <property type="entry name" value="ATP-dependent RNA helicase RhlB"/>
    <property type="match status" value="1"/>
</dbReference>
<dbReference type="InterPro" id="IPR011545">
    <property type="entry name" value="DEAD/DEAH_box_helicase_dom"/>
</dbReference>
<feature type="short sequence motif" description="Q motif" evidence="6">
    <location>
        <begin position="199"/>
        <end position="227"/>
    </location>
</feature>
<evidence type="ECO:0000256" key="3">
    <source>
        <dbReference type="ARBA" id="ARBA00022801"/>
    </source>
</evidence>
<dbReference type="OMA" id="ITQYEME"/>
<evidence type="ECO:0000256" key="4">
    <source>
        <dbReference type="ARBA" id="ARBA00022806"/>
    </source>
</evidence>
<reference evidence="12 13" key="1">
    <citation type="submission" date="2008-07" db="EMBL/GenBank/DDBJ databases">
        <authorList>
            <person name="El-Sayed N."/>
            <person name="Caler E."/>
            <person name="Inman J."/>
            <person name="Amedeo P."/>
            <person name="Hass B."/>
            <person name="Wortman J."/>
        </authorList>
    </citation>
    <scope>NUCLEOTIDE SEQUENCE [LARGE SCALE GENOMIC DNA]</scope>
    <source>
        <strain evidence="13">ATCC 50983 / TXsc</strain>
    </source>
</reference>
<keyword evidence="4 7" id="KW-0347">Helicase</keyword>
<dbReference type="PANTHER" id="PTHR47958">
    <property type="entry name" value="ATP-DEPENDENT RNA HELICASE DBP3"/>
    <property type="match status" value="1"/>
</dbReference>
<dbReference type="RefSeq" id="XP_002776285.1">
    <property type="nucleotide sequence ID" value="XM_002776239.1"/>
</dbReference>
<dbReference type="SMART" id="SM00487">
    <property type="entry name" value="DEXDc"/>
    <property type="match status" value="1"/>
</dbReference>
<evidence type="ECO:0000259" key="10">
    <source>
        <dbReference type="PROSITE" id="PS51194"/>
    </source>
</evidence>
<feature type="domain" description="Helicase C-terminal" evidence="10">
    <location>
        <begin position="417"/>
        <end position="584"/>
    </location>
</feature>
<dbReference type="CDD" id="cd17966">
    <property type="entry name" value="DEADc_DDX5_DDX17"/>
    <property type="match status" value="1"/>
</dbReference>
<evidence type="ECO:0000259" key="11">
    <source>
        <dbReference type="PROSITE" id="PS51195"/>
    </source>
</evidence>
<dbReference type="CDD" id="cd18787">
    <property type="entry name" value="SF2_C_DEAD"/>
    <property type="match status" value="1"/>
</dbReference>